<dbReference type="PROSITE" id="PS00061">
    <property type="entry name" value="ADH_SHORT"/>
    <property type="match status" value="1"/>
</dbReference>
<sequence length="277" mass="29722">MILECRKFRFFYFRTSKIMTTCRRLEGQVAIVTAATKGIGLAIAERIGLEGASIVIGSRNQKNVDEAIQYLKSKGVKNAVGIAGNVSNTDDQKKLVDLAIEKFGRIDTLINNHGINPAFGHILDIEDRTWDKLFETNVKAGFQLTKLVHPHMKKNGGGNIIFNASIGAYRAPTGVAAYGVTKTALLGLTKALAQGLAGDNIRVNAIAPGIIKTKLSRALWDGADDSEQKAIDQMQIPLNRLGVPEECAGAVAFLVSKDASYISGETIVIAGGVDARL</sequence>
<protein>
    <recommendedName>
        <fullName evidence="5">Dehydrogenase/reductase SDR family member 4</fullName>
    </recommendedName>
</protein>
<dbReference type="InterPro" id="IPR020904">
    <property type="entry name" value="Sc_DH/Rdtase_CS"/>
</dbReference>
<dbReference type="InterPro" id="IPR036291">
    <property type="entry name" value="NAD(P)-bd_dom_sf"/>
</dbReference>
<dbReference type="PRINTS" id="PR00081">
    <property type="entry name" value="GDHRDH"/>
</dbReference>
<comment type="similarity">
    <text evidence="1">Belongs to the short-chain dehydrogenases/reductases (SDR) family.</text>
</comment>
<dbReference type="Pfam" id="PF13561">
    <property type="entry name" value="adh_short_C2"/>
    <property type="match status" value="1"/>
</dbReference>
<dbReference type="AlphaFoldDB" id="A0A2A2J2R9"/>
<dbReference type="STRING" id="2018661.A0A2A2J2R9"/>
<evidence type="ECO:0000313" key="4">
    <source>
        <dbReference type="Proteomes" id="UP000218231"/>
    </source>
</evidence>
<evidence type="ECO:0000256" key="1">
    <source>
        <dbReference type="ARBA" id="ARBA00006484"/>
    </source>
</evidence>
<dbReference type="Proteomes" id="UP000218231">
    <property type="component" value="Unassembled WGS sequence"/>
</dbReference>
<proteinExistence type="inferred from homology"/>
<evidence type="ECO:0000256" key="2">
    <source>
        <dbReference type="ARBA" id="ARBA00023002"/>
    </source>
</evidence>
<dbReference type="OrthoDB" id="1669814at2759"/>
<dbReference type="SUPFAM" id="SSF51735">
    <property type="entry name" value="NAD(P)-binding Rossmann-fold domains"/>
    <property type="match status" value="1"/>
</dbReference>
<dbReference type="FunFam" id="3.40.50.720:FF:000084">
    <property type="entry name" value="Short-chain dehydrogenase reductase"/>
    <property type="match status" value="1"/>
</dbReference>
<organism evidence="3 4">
    <name type="scientific">Diploscapter pachys</name>
    <dbReference type="NCBI Taxonomy" id="2018661"/>
    <lineage>
        <taxon>Eukaryota</taxon>
        <taxon>Metazoa</taxon>
        <taxon>Ecdysozoa</taxon>
        <taxon>Nematoda</taxon>
        <taxon>Chromadorea</taxon>
        <taxon>Rhabditida</taxon>
        <taxon>Rhabditina</taxon>
        <taxon>Rhabditomorpha</taxon>
        <taxon>Rhabditoidea</taxon>
        <taxon>Rhabditidae</taxon>
        <taxon>Diploscapter</taxon>
    </lineage>
</organism>
<dbReference type="PANTHER" id="PTHR43943">
    <property type="entry name" value="DEHYDROGENASE/REDUCTASE (SDR FAMILY) MEMBER 4"/>
    <property type="match status" value="1"/>
</dbReference>
<dbReference type="Gene3D" id="3.40.50.720">
    <property type="entry name" value="NAD(P)-binding Rossmann-like Domain"/>
    <property type="match status" value="1"/>
</dbReference>
<gene>
    <name evidence="3" type="ORF">WR25_01108</name>
</gene>
<dbReference type="PANTHER" id="PTHR43943:SF2">
    <property type="entry name" value="DEHYDROGENASE_REDUCTASE 4"/>
    <property type="match status" value="1"/>
</dbReference>
<name>A0A2A2J2R9_9BILA</name>
<reference evidence="3 4" key="1">
    <citation type="journal article" date="2017" name="Curr. Biol.">
        <title>Genome architecture and evolution of a unichromosomal asexual nematode.</title>
        <authorList>
            <person name="Fradin H."/>
            <person name="Zegar C."/>
            <person name="Gutwein M."/>
            <person name="Lucas J."/>
            <person name="Kovtun M."/>
            <person name="Corcoran D."/>
            <person name="Baugh L.R."/>
            <person name="Kiontke K."/>
            <person name="Gunsalus K."/>
            <person name="Fitch D.H."/>
            <person name="Piano F."/>
        </authorList>
    </citation>
    <scope>NUCLEOTIDE SEQUENCE [LARGE SCALE GENOMIC DNA]</scope>
    <source>
        <strain evidence="3">PF1309</strain>
    </source>
</reference>
<evidence type="ECO:0000313" key="3">
    <source>
        <dbReference type="EMBL" id="PAV56076.1"/>
    </source>
</evidence>
<dbReference type="InterPro" id="IPR002347">
    <property type="entry name" value="SDR_fam"/>
</dbReference>
<evidence type="ECO:0008006" key="5">
    <source>
        <dbReference type="Google" id="ProtNLM"/>
    </source>
</evidence>
<dbReference type="NCBIfam" id="NF005559">
    <property type="entry name" value="PRK07231.1"/>
    <property type="match status" value="1"/>
</dbReference>
<dbReference type="EMBL" id="LIAE01010726">
    <property type="protein sequence ID" value="PAV56076.1"/>
    <property type="molecule type" value="Genomic_DNA"/>
</dbReference>
<keyword evidence="4" id="KW-1185">Reference proteome</keyword>
<dbReference type="PRINTS" id="PR00080">
    <property type="entry name" value="SDRFAMILY"/>
</dbReference>
<accession>A0A2A2J2R9</accession>
<dbReference type="GO" id="GO:0004090">
    <property type="term" value="F:carbonyl reductase (NADPH) activity"/>
    <property type="evidence" value="ECO:0007669"/>
    <property type="project" value="TreeGrafter"/>
</dbReference>
<comment type="caution">
    <text evidence="3">The sequence shown here is derived from an EMBL/GenBank/DDBJ whole genome shotgun (WGS) entry which is preliminary data.</text>
</comment>
<keyword evidence="2" id="KW-0560">Oxidoreductase</keyword>